<dbReference type="AlphaFoldDB" id="A0A485PCJ0"/>
<evidence type="ECO:0000313" key="1">
    <source>
        <dbReference type="EMBL" id="VFV42497.1"/>
    </source>
</evidence>
<reference evidence="1 2" key="1">
    <citation type="submission" date="2019-01" db="EMBL/GenBank/DDBJ databases">
        <authorList>
            <person name="Alioto T."/>
            <person name="Alioto T."/>
        </authorList>
    </citation>
    <scope>NUCLEOTIDE SEQUENCE [LARGE SCALE GENOMIC DNA]</scope>
</reference>
<accession>A0A485PCJ0</accession>
<dbReference type="EMBL" id="CAAGRJ010032232">
    <property type="protein sequence ID" value="VFV42497.1"/>
    <property type="molecule type" value="Genomic_DNA"/>
</dbReference>
<gene>
    <name evidence="1" type="ORF">LYPA_23C005911</name>
</gene>
<organism evidence="1 2">
    <name type="scientific">Lynx pardinus</name>
    <name type="common">Iberian lynx</name>
    <name type="synonym">Felis pardina</name>
    <dbReference type="NCBI Taxonomy" id="191816"/>
    <lineage>
        <taxon>Eukaryota</taxon>
        <taxon>Metazoa</taxon>
        <taxon>Chordata</taxon>
        <taxon>Craniata</taxon>
        <taxon>Vertebrata</taxon>
        <taxon>Euteleostomi</taxon>
        <taxon>Mammalia</taxon>
        <taxon>Eutheria</taxon>
        <taxon>Laurasiatheria</taxon>
        <taxon>Carnivora</taxon>
        <taxon>Feliformia</taxon>
        <taxon>Felidae</taxon>
        <taxon>Felinae</taxon>
        <taxon>Lynx</taxon>
    </lineage>
</organism>
<protein>
    <submittedName>
        <fullName evidence="1">Uncharacterized protein</fullName>
    </submittedName>
</protein>
<sequence>VTQGLLQEERGCCSQTWTEPTWEGEQISQGACPGSPARQWWHLEKRPWIPQGNAGGHPLLCR</sequence>
<proteinExistence type="predicted"/>
<evidence type="ECO:0000313" key="2">
    <source>
        <dbReference type="Proteomes" id="UP000386466"/>
    </source>
</evidence>
<name>A0A485PCJ0_LYNPA</name>
<feature type="non-terminal residue" evidence="1">
    <location>
        <position position="1"/>
    </location>
</feature>
<feature type="non-terminal residue" evidence="1">
    <location>
        <position position="62"/>
    </location>
</feature>
<keyword evidence="2" id="KW-1185">Reference proteome</keyword>
<dbReference type="Proteomes" id="UP000386466">
    <property type="component" value="Unassembled WGS sequence"/>
</dbReference>